<dbReference type="Gene3D" id="3.30.70.1060">
    <property type="entry name" value="Dimeric alpha+beta barrel"/>
    <property type="match status" value="1"/>
</dbReference>
<reference evidence="2" key="1">
    <citation type="submission" date="2018-06" db="EMBL/GenBank/DDBJ databases">
        <authorList>
            <person name="Zhirakovskaya E."/>
        </authorList>
    </citation>
    <scope>NUCLEOTIDE SEQUENCE</scope>
</reference>
<dbReference type="PANTHER" id="PTHR35174:SF3">
    <property type="entry name" value="BLL7171 PROTEIN"/>
    <property type="match status" value="1"/>
</dbReference>
<dbReference type="AlphaFoldDB" id="A0A3B0TZK7"/>
<dbReference type="InterPro" id="IPR011008">
    <property type="entry name" value="Dimeric_a/b-barrel"/>
</dbReference>
<dbReference type="SUPFAM" id="SSF54909">
    <property type="entry name" value="Dimeric alpha+beta barrel"/>
    <property type="match status" value="1"/>
</dbReference>
<dbReference type="Pfam" id="PF03795">
    <property type="entry name" value="YCII"/>
    <property type="match status" value="1"/>
</dbReference>
<feature type="domain" description="YCII-related" evidence="1">
    <location>
        <begin position="1"/>
        <end position="115"/>
    </location>
</feature>
<dbReference type="EMBL" id="UOEQ01000467">
    <property type="protein sequence ID" value="VAW23458.1"/>
    <property type="molecule type" value="Genomic_DNA"/>
</dbReference>
<evidence type="ECO:0000313" key="2">
    <source>
        <dbReference type="EMBL" id="VAW23458.1"/>
    </source>
</evidence>
<gene>
    <name evidence="2" type="ORF">MNBD_ALPHA11-134</name>
</gene>
<dbReference type="PANTHER" id="PTHR35174">
    <property type="entry name" value="BLL7171 PROTEIN-RELATED"/>
    <property type="match status" value="1"/>
</dbReference>
<evidence type="ECO:0000259" key="1">
    <source>
        <dbReference type="Pfam" id="PF03795"/>
    </source>
</evidence>
<accession>A0A3B0TZK7</accession>
<name>A0A3B0TZK7_9ZZZZ</name>
<dbReference type="InterPro" id="IPR005545">
    <property type="entry name" value="YCII"/>
</dbReference>
<proteinExistence type="predicted"/>
<protein>
    <submittedName>
        <fullName evidence="2">PhnB protein</fullName>
    </submittedName>
</protein>
<organism evidence="2">
    <name type="scientific">hydrothermal vent metagenome</name>
    <dbReference type="NCBI Taxonomy" id="652676"/>
    <lineage>
        <taxon>unclassified sequences</taxon>
        <taxon>metagenomes</taxon>
        <taxon>ecological metagenomes</taxon>
    </lineage>
</organism>
<sequence length="119" mass="12904">MKYLALLYDNEGSGPNPGTPEFTEMMAAYQAAGEIFEKDKVFVAGEALQPTNAATSIKVRNGKTETMDGPFAETKEQLGGFYVFECDNIDQAIKYASLIPAAKTGTIEIRPIMDLSKLG</sequence>